<feature type="compositionally biased region" description="Polar residues" evidence="1">
    <location>
        <begin position="43"/>
        <end position="55"/>
    </location>
</feature>
<name>A0A9X0A7I6_9CNID</name>
<proteinExistence type="predicted"/>
<feature type="region of interest" description="Disordered" evidence="1">
    <location>
        <begin position="14"/>
        <end position="86"/>
    </location>
</feature>
<evidence type="ECO:0000256" key="1">
    <source>
        <dbReference type="SAM" id="MobiDB-lite"/>
    </source>
</evidence>
<accession>A0A9X0A7I6</accession>
<dbReference type="Proteomes" id="UP001163046">
    <property type="component" value="Unassembled WGS sequence"/>
</dbReference>
<feature type="compositionally biased region" description="Basic and acidic residues" evidence="1">
    <location>
        <begin position="69"/>
        <end position="83"/>
    </location>
</feature>
<protein>
    <submittedName>
        <fullName evidence="2">Uncharacterized protein</fullName>
    </submittedName>
</protein>
<gene>
    <name evidence="2" type="ORF">OS493_000696</name>
</gene>
<feature type="compositionally biased region" description="Acidic residues" evidence="1">
    <location>
        <begin position="18"/>
        <end position="40"/>
    </location>
</feature>
<dbReference type="EMBL" id="MU825396">
    <property type="protein sequence ID" value="KAJ7394861.1"/>
    <property type="molecule type" value="Genomic_DNA"/>
</dbReference>
<organism evidence="2 3">
    <name type="scientific">Desmophyllum pertusum</name>
    <dbReference type="NCBI Taxonomy" id="174260"/>
    <lineage>
        <taxon>Eukaryota</taxon>
        <taxon>Metazoa</taxon>
        <taxon>Cnidaria</taxon>
        <taxon>Anthozoa</taxon>
        <taxon>Hexacorallia</taxon>
        <taxon>Scleractinia</taxon>
        <taxon>Caryophylliina</taxon>
        <taxon>Caryophylliidae</taxon>
        <taxon>Desmophyllum</taxon>
    </lineage>
</organism>
<comment type="caution">
    <text evidence="2">The sequence shown here is derived from an EMBL/GenBank/DDBJ whole genome shotgun (WGS) entry which is preliminary data.</text>
</comment>
<keyword evidence="3" id="KW-1185">Reference proteome</keyword>
<dbReference type="AlphaFoldDB" id="A0A9X0A7I6"/>
<evidence type="ECO:0000313" key="3">
    <source>
        <dbReference type="Proteomes" id="UP001163046"/>
    </source>
</evidence>
<reference evidence="2" key="1">
    <citation type="submission" date="2023-01" db="EMBL/GenBank/DDBJ databases">
        <title>Genome assembly of the deep-sea coral Lophelia pertusa.</title>
        <authorList>
            <person name="Herrera S."/>
            <person name="Cordes E."/>
        </authorList>
    </citation>
    <scope>NUCLEOTIDE SEQUENCE</scope>
    <source>
        <strain evidence="2">USNM1676648</strain>
        <tissue evidence="2">Polyp</tissue>
    </source>
</reference>
<sequence length="121" mass="13576">MSRRFLSCEEVVERVLESSDDDGNDLDELNTSDSDSESENNDISPSTCNPDQTGLSDESGDEGSASESKLNESFEESQKKERNLSPTLKHALILIIMMYTKHRGEKKSMPLTWKNPNGKMM</sequence>
<evidence type="ECO:0000313" key="2">
    <source>
        <dbReference type="EMBL" id="KAJ7394861.1"/>
    </source>
</evidence>